<protein>
    <recommendedName>
        <fullName evidence="4">SPFH domain-containing protein</fullName>
    </recommendedName>
</protein>
<sequence>MPSPGMAIVYSDRGGVAVPPFGRASMFDVPKYKNWYLVDVRRHHDTVSASVPSRYDAMRFQLEADVTWGVTAPEVIVTYALDDALESVKSRLLERFWQVTRRYDIDDCTTAERELQDMQSRGPLVLDEGITLFTVAVRLHIDEHTAEFQHKTRGLERNMVTDRQNVELERQRLEALRRTAKGEDDLLFLFLTRNPEQVGDVLQMIGQRREMTQNAQMALFDRMVSEGFIQEADVENMRGLLLQPLERVADTKAVTAFGAPAAAPAPPAPPSIPGPRPDRNANASTDVNGNGASEQAPSEWSYIDAPSTPPSAPPPPPPPPTASAPGEPSAGNGVIGWRTLESRDEDREA</sequence>
<dbReference type="Proteomes" id="UP001569963">
    <property type="component" value="Unassembled WGS sequence"/>
</dbReference>
<feature type="region of interest" description="Disordered" evidence="1">
    <location>
        <begin position="259"/>
        <end position="349"/>
    </location>
</feature>
<keyword evidence="3" id="KW-1185">Reference proteome</keyword>
<evidence type="ECO:0000256" key="1">
    <source>
        <dbReference type="SAM" id="MobiDB-lite"/>
    </source>
</evidence>
<dbReference type="EMBL" id="JAXCEI010000019">
    <property type="protein sequence ID" value="MFA1543435.1"/>
    <property type="molecule type" value="Genomic_DNA"/>
</dbReference>
<evidence type="ECO:0000313" key="3">
    <source>
        <dbReference type="Proteomes" id="UP001569963"/>
    </source>
</evidence>
<proteinExistence type="predicted"/>
<name>A0ABV4QL94_9ACTN</name>
<gene>
    <name evidence="2" type="ORF">SM611_31290</name>
</gene>
<feature type="compositionally biased region" description="Pro residues" evidence="1">
    <location>
        <begin position="263"/>
        <end position="275"/>
    </location>
</feature>
<evidence type="ECO:0008006" key="4">
    <source>
        <dbReference type="Google" id="ProtNLM"/>
    </source>
</evidence>
<organism evidence="2 3">
    <name type="scientific">Actinomadura monticuli</name>
    <dbReference type="NCBI Taxonomy" id="3097367"/>
    <lineage>
        <taxon>Bacteria</taxon>
        <taxon>Bacillati</taxon>
        <taxon>Actinomycetota</taxon>
        <taxon>Actinomycetes</taxon>
        <taxon>Streptosporangiales</taxon>
        <taxon>Thermomonosporaceae</taxon>
        <taxon>Actinomadura</taxon>
    </lineage>
</organism>
<reference evidence="2 3" key="1">
    <citation type="submission" date="2023-11" db="EMBL/GenBank/DDBJ databases">
        <title>Actinomadura monticuli sp. nov., isolated from volcanic ash.</title>
        <authorList>
            <person name="Lee S.D."/>
            <person name="Yang H."/>
            <person name="Kim I.S."/>
        </authorList>
    </citation>
    <scope>NUCLEOTIDE SEQUENCE [LARGE SCALE GENOMIC DNA]</scope>
    <source>
        <strain evidence="2 3">DLS-62</strain>
    </source>
</reference>
<feature type="compositionally biased region" description="Polar residues" evidence="1">
    <location>
        <begin position="281"/>
        <end position="298"/>
    </location>
</feature>
<feature type="compositionally biased region" description="Basic and acidic residues" evidence="1">
    <location>
        <begin position="340"/>
        <end position="349"/>
    </location>
</feature>
<feature type="compositionally biased region" description="Pro residues" evidence="1">
    <location>
        <begin position="307"/>
        <end position="322"/>
    </location>
</feature>
<comment type="caution">
    <text evidence="2">The sequence shown here is derived from an EMBL/GenBank/DDBJ whole genome shotgun (WGS) entry which is preliminary data.</text>
</comment>
<dbReference type="RefSeq" id="WP_371953937.1">
    <property type="nucleotide sequence ID" value="NZ_JAXCEI010000019.1"/>
</dbReference>
<accession>A0ABV4QL94</accession>
<evidence type="ECO:0000313" key="2">
    <source>
        <dbReference type="EMBL" id="MFA1543435.1"/>
    </source>
</evidence>